<dbReference type="RefSeq" id="WP_055341287.1">
    <property type="nucleotide sequence ID" value="NZ_CDNI01000003.1"/>
</dbReference>
<protein>
    <submittedName>
        <fullName evidence="1">Uncharacterized protein</fullName>
    </submittedName>
</protein>
<dbReference type="EMBL" id="CEKZ01000003">
    <property type="protein sequence ID" value="CEQ02601.1"/>
    <property type="molecule type" value="Genomic_DNA"/>
</dbReference>
<dbReference type="OrthoDB" id="1756479at2"/>
<gene>
    <name evidence="1" type="ORF">R28058_03341</name>
</gene>
<name>A0A0C7G4D2_PARSO</name>
<dbReference type="Proteomes" id="UP000049127">
    <property type="component" value="Unassembled WGS sequence"/>
</dbReference>
<reference evidence="1 2" key="1">
    <citation type="submission" date="2015-01" db="EMBL/GenBank/DDBJ databases">
        <authorList>
            <person name="Aslett A.Martin."/>
            <person name="De Silva Nishadi"/>
        </authorList>
    </citation>
    <scope>NUCLEOTIDE SEQUENCE [LARGE SCALE GENOMIC DNA]</scope>
    <source>
        <strain evidence="1 2">R28058</strain>
    </source>
</reference>
<evidence type="ECO:0000313" key="1">
    <source>
        <dbReference type="EMBL" id="CEQ02601.1"/>
    </source>
</evidence>
<sequence>MKDNSFLSGIRGLFKEMLYMESENTNTDREKIVEVDKYGNKTTYYKAGAGPDKPNDMNSMFK</sequence>
<proteinExistence type="predicted"/>
<dbReference type="AlphaFoldDB" id="A0A0C7G4D2"/>
<organism evidence="1 2">
    <name type="scientific">Paraclostridium sordellii</name>
    <name type="common">Clostridium sordellii</name>
    <dbReference type="NCBI Taxonomy" id="1505"/>
    <lineage>
        <taxon>Bacteria</taxon>
        <taxon>Bacillati</taxon>
        <taxon>Bacillota</taxon>
        <taxon>Clostridia</taxon>
        <taxon>Peptostreptococcales</taxon>
        <taxon>Peptostreptococcaceae</taxon>
        <taxon>Paraclostridium</taxon>
    </lineage>
</organism>
<evidence type="ECO:0000313" key="2">
    <source>
        <dbReference type="Proteomes" id="UP000049127"/>
    </source>
</evidence>
<accession>A0A0C7G4D2</accession>